<reference evidence="7" key="2">
    <citation type="submission" date="2015-06" db="UniProtKB">
        <authorList>
            <consortium name="EnsemblMetazoa"/>
        </authorList>
    </citation>
    <scope>IDENTIFICATION</scope>
</reference>
<feature type="compositionally biased region" description="Basic and acidic residues" evidence="5">
    <location>
        <begin position="157"/>
        <end position="171"/>
    </location>
</feature>
<dbReference type="GO" id="GO:0006695">
    <property type="term" value="P:cholesterol biosynthetic process"/>
    <property type="evidence" value="ECO:0007669"/>
    <property type="project" value="TreeGrafter"/>
</dbReference>
<dbReference type="GO" id="GO:0005524">
    <property type="term" value="F:ATP binding"/>
    <property type="evidence" value="ECO:0007669"/>
    <property type="project" value="InterPro"/>
</dbReference>
<protein>
    <recommendedName>
        <fullName evidence="6">GHMP kinase C-terminal domain-containing protein</fullName>
    </recommendedName>
</protein>
<dbReference type="InterPro" id="IPR006205">
    <property type="entry name" value="Mev_gal_kin"/>
</dbReference>
<keyword evidence="8" id="KW-1185">Reference proteome</keyword>
<accession>T1GYV2</accession>
<dbReference type="EMBL" id="CAQQ02380947">
    <property type="status" value="NOT_ANNOTATED_CDS"/>
    <property type="molecule type" value="Genomic_DNA"/>
</dbReference>
<dbReference type="Gene3D" id="3.30.70.890">
    <property type="entry name" value="GHMP kinase, C-terminal domain"/>
    <property type="match status" value="1"/>
</dbReference>
<evidence type="ECO:0000313" key="8">
    <source>
        <dbReference type="Proteomes" id="UP000015102"/>
    </source>
</evidence>
<evidence type="ECO:0000256" key="4">
    <source>
        <dbReference type="ARBA" id="ARBA00022842"/>
    </source>
</evidence>
<sequence length="319" mass="36230">MQIIVEEAILKYSNENHFDFKAIENLFDVNSGLLRAIGVSHPSLELIFRIASKNGFSSKLTGAGGGGFAIILLPEDFRNLENYRTMILELNSSNFKIVETDIGGSGMLIENENTKILPPPLFSYEKKRESLNSKRNDFNNPMLKSSDDYISMKRDYGNLNKRDDYSKRDVDSSLNRHSNYNRDDKQNRYDQSAYRSNRGTIDDSRNANITNKRYDMPDHYERNSINSTNNWQHSHGLSSSGHGVSSMHSGSTLNPIKSFVGNGMQTSVGGSLNWSNKMSDDGHWVRGSDNTQDNTTERITKDRLILHIWELVTEIMLTI</sequence>
<evidence type="ECO:0000256" key="3">
    <source>
        <dbReference type="ARBA" id="ARBA00022777"/>
    </source>
</evidence>
<dbReference type="STRING" id="36166.T1GYV2"/>
<dbReference type="GO" id="GO:0005829">
    <property type="term" value="C:cytosol"/>
    <property type="evidence" value="ECO:0007669"/>
    <property type="project" value="TreeGrafter"/>
</dbReference>
<dbReference type="HOGENOM" id="CLU_872341_0_0_1"/>
<dbReference type="EnsemblMetazoa" id="MESCA009039-RA">
    <property type="protein sequence ID" value="MESCA009039-PA"/>
    <property type="gene ID" value="MESCA009039"/>
</dbReference>
<feature type="domain" description="GHMP kinase C-terminal" evidence="6">
    <location>
        <begin position="19"/>
        <end position="74"/>
    </location>
</feature>
<dbReference type="GO" id="GO:0019287">
    <property type="term" value="P:isopentenyl diphosphate biosynthetic process, mevalonate pathway"/>
    <property type="evidence" value="ECO:0007669"/>
    <property type="project" value="TreeGrafter"/>
</dbReference>
<dbReference type="PANTHER" id="PTHR43290:SF2">
    <property type="entry name" value="MEVALONATE KINASE"/>
    <property type="match status" value="1"/>
</dbReference>
<dbReference type="PANTHER" id="PTHR43290">
    <property type="entry name" value="MEVALONATE KINASE"/>
    <property type="match status" value="1"/>
</dbReference>
<keyword evidence="2" id="KW-0808">Transferase</keyword>
<organism evidence="7 8">
    <name type="scientific">Megaselia scalaris</name>
    <name type="common">Humpbacked fly</name>
    <name type="synonym">Phora scalaris</name>
    <dbReference type="NCBI Taxonomy" id="36166"/>
    <lineage>
        <taxon>Eukaryota</taxon>
        <taxon>Metazoa</taxon>
        <taxon>Ecdysozoa</taxon>
        <taxon>Arthropoda</taxon>
        <taxon>Hexapoda</taxon>
        <taxon>Insecta</taxon>
        <taxon>Pterygota</taxon>
        <taxon>Neoptera</taxon>
        <taxon>Endopterygota</taxon>
        <taxon>Diptera</taxon>
        <taxon>Brachycera</taxon>
        <taxon>Muscomorpha</taxon>
        <taxon>Platypezoidea</taxon>
        <taxon>Phoridae</taxon>
        <taxon>Megaseliini</taxon>
        <taxon>Megaselia</taxon>
    </lineage>
</organism>
<reference evidence="8" key="1">
    <citation type="submission" date="2013-02" db="EMBL/GenBank/DDBJ databases">
        <authorList>
            <person name="Hughes D."/>
        </authorList>
    </citation>
    <scope>NUCLEOTIDE SEQUENCE</scope>
    <source>
        <strain>Durham</strain>
        <strain evidence="8">NC isolate 2 -- Noor lab</strain>
    </source>
</reference>
<evidence type="ECO:0000256" key="5">
    <source>
        <dbReference type="SAM" id="MobiDB-lite"/>
    </source>
</evidence>
<evidence type="ECO:0000256" key="2">
    <source>
        <dbReference type="ARBA" id="ARBA00022679"/>
    </source>
</evidence>
<evidence type="ECO:0000313" key="7">
    <source>
        <dbReference type="EnsemblMetazoa" id="MESCA009039-PA"/>
    </source>
</evidence>
<dbReference type="InterPro" id="IPR013750">
    <property type="entry name" value="GHMP_kinase_C_dom"/>
</dbReference>
<evidence type="ECO:0000259" key="6">
    <source>
        <dbReference type="Pfam" id="PF08544"/>
    </source>
</evidence>
<feature type="compositionally biased region" description="Polar residues" evidence="5">
    <location>
        <begin position="189"/>
        <end position="199"/>
    </location>
</feature>
<feature type="region of interest" description="Disordered" evidence="5">
    <location>
        <begin position="157"/>
        <end position="249"/>
    </location>
</feature>
<feature type="compositionally biased region" description="Polar residues" evidence="5">
    <location>
        <begin position="223"/>
        <end position="232"/>
    </location>
</feature>
<dbReference type="GO" id="GO:0004496">
    <property type="term" value="F:mevalonate kinase activity"/>
    <property type="evidence" value="ECO:0007669"/>
    <property type="project" value="InterPro"/>
</dbReference>
<feature type="compositionally biased region" description="Basic and acidic residues" evidence="5">
    <location>
        <begin position="212"/>
        <end position="222"/>
    </location>
</feature>
<dbReference type="InterPro" id="IPR036554">
    <property type="entry name" value="GHMP_kinase_C_sf"/>
</dbReference>
<dbReference type="Pfam" id="PF08544">
    <property type="entry name" value="GHMP_kinases_C"/>
    <property type="match status" value="1"/>
</dbReference>
<evidence type="ECO:0000256" key="1">
    <source>
        <dbReference type="ARBA" id="ARBA00022490"/>
    </source>
</evidence>
<proteinExistence type="predicted"/>
<keyword evidence="3" id="KW-0418">Kinase</keyword>
<feature type="compositionally biased region" description="Low complexity" evidence="5">
    <location>
        <begin position="233"/>
        <end position="249"/>
    </location>
</feature>
<dbReference type="AlphaFoldDB" id="T1GYV2"/>
<dbReference type="Proteomes" id="UP000015102">
    <property type="component" value="Unassembled WGS sequence"/>
</dbReference>
<keyword evidence="4" id="KW-0460">Magnesium</keyword>
<name>T1GYV2_MEGSC</name>
<keyword evidence="1" id="KW-0963">Cytoplasm</keyword>
<dbReference type="SUPFAM" id="SSF55060">
    <property type="entry name" value="GHMP Kinase, C-terminal domain"/>
    <property type="match status" value="1"/>
</dbReference>